<proteinExistence type="inferred from homology"/>
<evidence type="ECO:0000256" key="7">
    <source>
        <dbReference type="ARBA" id="ARBA00022795"/>
    </source>
</evidence>
<evidence type="ECO:0000256" key="4">
    <source>
        <dbReference type="ARBA" id="ARBA00022448"/>
    </source>
</evidence>
<organism evidence="17 18">
    <name type="scientific">Jeongeupia chitinilytica</name>
    <dbReference type="NCBI Taxonomy" id="1041641"/>
    <lineage>
        <taxon>Bacteria</taxon>
        <taxon>Pseudomonadati</taxon>
        <taxon>Pseudomonadota</taxon>
        <taxon>Betaproteobacteria</taxon>
        <taxon>Neisseriales</taxon>
        <taxon>Chitinibacteraceae</taxon>
        <taxon>Jeongeupia</taxon>
    </lineage>
</organism>
<keyword evidence="17" id="KW-0282">Flagellum</keyword>
<feature type="domain" description="SRP54-type proteins GTP-binding" evidence="16">
    <location>
        <begin position="272"/>
        <end position="462"/>
    </location>
</feature>
<dbReference type="Gene3D" id="1.20.120.1380">
    <property type="entry name" value="Flagellar FlhF biosynthesis protein, N domain"/>
    <property type="match status" value="1"/>
</dbReference>
<evidence type="ECO:0000313" key="17">
    <source>
        <dbReference type="EMBL" id="GHD55449.1"/>
    </source>
</evidence>
<evidence type="ECO:0000256" key="6">
    <source>
        <dbReference type="ARBA" id="ARBA00022741"/>
    </source>
</evidence>
<dbReference type="CDD" id="cd17873">
    <property type="entry name" value="FlhF"/>
    <property type="match status" value="1"/>
</dbReference>
<evidence type="ECO:0000256" key="8">
    <source>
        <dbReference type="ARBA" id="ARBA00022927"/>
    </source>
</evidence>
<keyword evidence="7" id="KW-1005">Bacterial flagellum biogenesis</keyword>
<dbReference type="PANTHER" id="PTHR43134">
    <property type="entry name" value="SIGNAL RECOGNITION PARTICLE RECEPTOR SUBUNIT ALPHA"/>
    <property type="match status" value="1"/>
</dbReference>
<evidence type="ECO:0000256" key="10">
    <source>
        <dbReference type="ARBA" id="ARBA00023136"/>
    </source>
</evidence>
<evidence type="ECO:0000256" key="3">
    <source>
        <dbReference type="ARBA" id="ARBA00014919"/>
    </source>
</evidence>
<dbReference type="NCBIfam" id="TIGR03499">
    <property type="entry name" value="FlhF"/>
    <property type="match status" value="1"/>
</dbReference>
<dbReference type="Proteomes" id="UP000604737">
    <property type="component" value="Unassembled WGS sequence"/>
</dbReference>
<comment type="function">
    <text evidence="12">Necessary for flagellar biosynthesis. May be involved in translocation of the flagellum.</text>
</comment>
<protein>
    <recommendedName>
        <fullName evidence="3 13">Flagellar biosynthesis protein FlhF</fullName>
    </recommendedName>
</protein>
<sequence>MVVKKFYGATTRDALRQVRDELGPDALILSNRQVAGGGVEIMAVADSDVAALTSAQTIAASRPSARIDPPAPPARPAPSTPPLTRALERSYAIPDEDDDTPVPAPAPQVVRSNRAPRIDPSLVEPRPVRERQPVPERQPFAEPPPVRATAPDIPAPPAFRYSDDDVPAAPAIAPTVQPAAIDDIAREMRQLRGLMEHQLAGMAWSELSRQSPDKLDALRQLLAAGFCPALARQLVDKMPAQMAPELRARWLKAALVHNIAAVGDGDDLIAQGGVYALIGPTGVGKTTTVAKLAARCALAYGPESVALLTTDSYRIGATDQLRIYGRILGVPVHEVKDDTDFELTLADLASRHLVLIDTVGMGQRDLRIVEQLRLFQHERAHTLLLLAANAAPATLDDVARRYKNEQLAGVILTKLDETMSLGGCLDVAIRHRLKLHFVTNGQRVPEDLHPARTEYLVDRAFRAEPGRPFQLQPDEYPVFMGAQAASTEDAGFGEPTPRG</sequence>
<keyword evidence="9" id="KW-0342">GTP-binding</keyword>
<evidence type="ECO:0000259" key="15">
    <source>
        <dbReference type="SMART" id="SM00382"/>
    </source>
</evidence>
<dbReference type="InterPro" id="IPR027417">
    <property type="entry name" value="P-loop_NTPase"/>
</dbReference>
<dbReference type="InterPro" id="IPR047040">
    <property type="entry name" value="FlhF__GTPase_dom"/>
</dbReference>
<keyword evidence="5" id="KW-1003">Cell membrane</keyword>
<keyword evidence="6" id="KW-0547">Nucleotide-binding</keyword>
<evidence type="ECO:0000259" key="16">
    <source>
        <dbReference type="SMART" id="SM00962"/>
    </source>
</evidence>
<dbReference type="SMART" id="SM00962">
    <property type="entry name" value="SRP54"/>
    <property type="match status" value="1"/>
</dbReference>
<evidence type="ECO:0000256" key="9">
    <source>
        <dbReference type="ARBA" id="ARBA00023134"/>
    </source>
</evidence>
<dbReference type="SMART" id="SM00382">
    <property type="entry name" value="AAA"/>
    <property type="match status" value="1"/>
</dbReference>
<comment type="caution">
    <text evidence="17">The sequence shown here is derived from an EMBL/GenBank/DDBJ whole genome shotgun (WGS) entry which is preliminary data.</text>
</comment>
<gene>
    <name evidence="17" type="primary">flhF</name>
    <name evidence="17" type="ORF">GCM10007350_01130</name>
</gene>
<keyword evidence="4" id="KW-0813">Transport</keyword>
<keyword evidence="10" id="KW-0472">Membrane</keyword>
<feature type="region of interest" description="Disordered" evidence="14">
    <location>
        <begin position="60"/>
        <end position="158"/>
    </location>
</feature>
<keyword evidence="17" id="KW-0969">Cilium</keyword>
<evidence type="ECO:0000313" key="18">
    <source>
        <dbReference type="Proteomes" id="UP000604737"/>
    </source>
</evidence>
<comment type="subcellular location">
    <subcellularLocation>
        <location evidence="1">Cell membrane</location>
        <topology evidence="1">Peripheral membrane protein</topology>
        <orientation evidence="1">Cytoplasmic side</orientation>
    </subcellularLocation>
</comment>
<feature type="domain" description="AAA+ ATPase" evidence="15">
    <location>
        <begin position="271"/>
        <end position="413"/>
    </location>
</feature>
<dbReference type="InterPro" id="IPR000897">
    <property type="entry name" value="SRP54_GTPase_dom"/>
</dbReference>
<keyword evidence="11" id="KW-1006">Bacterial flagellum protein export</keyword>
<evidence type="ECO:0000256" key="14">
    <source>
        <dbReference type="SAM" id="MobiDB-lite"/>
    </source>
</evidence>
<dbReference type="Gene3D" id="3.40.50.300">
    <property type="entry name" value="P-loop containing nucleotide triphosphate hydrolases"/>
    <property type="match status" value="1"/>
</dbReference>
<dbReference type="PANTHER" id="PTHR43134:SF3">
    <property type="entry name" value="FLAGELLAR BIOSYNTHESIS PROTEIN FLHF"/>
    <property type="match status" value="1"/>
</dbReference>
<evidence type="ECO:0000256" key="11">
    <source>
        <dbReference type="ARBA" id="ARBA00023225"/>
    </source>
</evidence>
<keyword evidence="8" id="KW-0653">Protein transport</keyword>
<keyword evidence="18" id="KW-1185">Reference proteome</keyword>
<dbReference type="Pfam" id="PF00448">
    <property type="entry name" value="SRP54"/>
    <property type="match status" value="1"/>
</dbReference>
<dbReference type="InterPro" id="IPR003593">
    <property type="entry name" value="AAA+_ATPase"/>
</dbReference>
<dbReference type="RefSeq" id="WP_189458206.1">
    <property type="nucleotide sequence ID" value="NZ_BMYO01000001.1"/>
</dbReference>
<evidence type="ECO:0000256" key="2">
    <source>
        <dbReference type="ARBA" id="ARBA00008531"/>
    </source>
</evidence>
<keyword evidence="17" id="KW-0966">Cell projection</keyword>
<evidence type="ECO:0000256" key="5">
    <source>
        <dbReference type="ARBA" id="ARBA00022475"/>
    </source>
</evidence>
<evidence type="ECO:0000256" key="1">
    <source>
        <dbReference type="ARBA" id="ARBA00004413"/>
    </source>
</evidence>
<dbReference type="EMBL" id="BMYO01000001">
    <property type="protein sequence ID" value="GHD55449.1"/>
    <property type="molecule type" value="Genomic_DNA"/>
</dbReference>
<reference evidence="18" key="1">
    <citation type="journal article" date="2019" name="Int. J. Syst. Evol. Microbiol.">
        <title>The Global Catalogue of Microorganisms (GCM) 10K type strain sequencing project: providing services to taxonomists for standard genome sequencing and annotation.</title>
        <authorList>
            <consortium name="The Broad Institute Genomics Platform"/>
            <consortium name="The Broad Institute Genome Sequencing Center for Infectious Disease"/>
            <person name="Wu L."/>
            <person name="Ma J."/>
        </authorList>
    </citation>
    <scope>NUCLEOTIDE SEQUENCE [LARGE SCALE GENOMIC DNA]</scope>
    <source>
        <strain evidence="18">KCTC 23701</strain>
    </source>
</reference>
<dbReference type="InterPro" id="IPR020006">
    <property type="entry name" value="FlhF"/>
</dbReference>
<comment type="similarity">
    <text evidence="2">Belongs to the GTP-binding SRP family.</text>
</comment>
<dbReference type="SUPFAM" id="SSF52540">
    <property type="entry name" value="P-loop containing nucleoside triphosphate hydrolases"/>
    <property type="match status" value="1"/>
</dbReference>
<evidence type="ECO:0000256" key="12">
    <source>
        <dbReference type="ARBA" id="ARBA00025337"/>
    </source>
</evidence>
<feature type="compositionally biased region" description="Pro residues" evidence="14">
    <location>
        <begin position="69"/>
        <end position="81"/>
    </location>
</feature>
<accession>A0ABQ3GUX8</accession>
<evidence type="ECO:0000256" key="13">
    <source>
        <dbReference type="NCBIfam" id="TIGR03499"/>
    </source>
</evidence>
<name>A0ABQ3GUX8_9NEIS</name>